<comment type="caution">
    <text evidence="1">The sequence shown here is derived from an EMBL/GenBank/DDBJ whole genome shotgun (WGS) entry which is preliminary data.</text>
</comment>
<reference evidence="1" key="1">
    <citation type="journal article" date="2014" name="Int. J. Syst. Evol. Microbiol.">
        <title>Complete genome sequence of Corynebacterium casei LMG S-19264T (=DSM 44701T), isolated from a smear-ripened cheese.</title>
        <authorList>
            <consortium name="US DOE Joint Genome Institute (JGI-PGF)"/>
            <person name="Walter F."/>
            <person name="Albersmeier A."/>
            <person name="Kalinowski J."/>
            <person name="Ruckert C."/>
        </authorList>
    </citation>
    <scope>NUCLEOTIDE SEQUENCE</scope>
    <source>
        <strain evidence="1">CGMCC 1.14988</strain>
    </source>
</reference>
<proteinExistence type="predicted"/>
<organism evidence="1 2">
    <name type="scientific">Egicoccus halophilus</name>
    <dbReference type="NCBI Taxonomy" id="1670830"/>
    <lineage>
        <taxon>Bacteria</taxon>
        <taxon>Bacillati</taxon>
        <taxon>Actinomycetota</taxon>
        <taxon>Nitriliruptoria</taxon>
        <taxon>Egicoccales</taxon>
        <taxon>Egicoccaceae</taxon>
        <taxon>Egicoccus</taxon>
    </lineage>
</organism>
<dbReference type="AlphaFoldDB" id="A0A8J3ESJ8"/>
<protein>
    <recommendedName>
        <fullName evidence="3">DUF429 domain-containing protein</fullName>
    </recommendedName>
</protein>
<dbReference type="RefSeq" id="WP_130651018.1">
    <property type="nucleotide sequence ID" value="NZ_BMHA01000002.1"/>
</dbReference>
<dbReference type="EMBL" id="BMHA01000002">
    <property type="protein sequence ID" value="GGI03538.1"/>
    <property type="molecule type" value="Genomic_DNA"/>
</dbReference>
<evidence type="ECO:0000313" key="1">
    <source>
        <dbReference type="EMBL" id="GGI03538.1"/>
    </source>
</evidence>
<name>A0A8J3ESJ8_9ACTN</name>
<dbReference type="Proteomes" id="UP000650511">
    <property type="component" value="Unassembled WGS sequence"/>
</dbReference>
<evidence type="ECO:0000313" key="2">
    <source>
        <dbReference type="Proteomes" id="UP000650511"/>
    </source>
</evidence>
<dbReference type="InterPro" id="IPR007362">
    <property type="entry name" value="DUF429"/>
</dbReference>
<sequence>MSDTMIAVGIDLAVQASKTGVCVLRKDSDGKTYAYFDSRRNDEDLAALIYKAWEAKPRVPVAIDVPLGWSPKFRDFLQDPSSEESKALLQHHRKDYRYIDLRLRQADQDLHGHLHEVLPKPTNWGANKVPSPLSASTDKLGAATMRWFAIRAAMKDTNAADHVLETYPAAARYVWEWPDRKHLGDDVEALIRDDVSWDPSRRQQDPYKATEHERDALVASLVARLDVGERRGFPGKEFPSGEGCIWIPEKKSKPPCD</sequence>
<dbReference type="Pfam" id="PF04250">
    <property type="entry name" value="DUF429"/>
    <property type="match status" value="1"/>
</dbReference>
<accession>A0A8J3ESJ8</accession>
<evidence type="ECO:0008006" key="3">
    <source>
        <dbReference type="Google" id="ProtNLM"/>
    </source>
</evidence>
<keyword evidence="2" id="KW-1185">Reference proteome</keyword>
<gene>
    <name evidence="1" type="ORF">GCM10011354_04530</name>
</gene>
<reference evidence="1" key="2">
    <citation type="submission" date="2020-09" db="EMBL/GenBank/DDBJ databases">
        <authorList>
            <person name="Sun Q."/>
            <person name="Zhou Y."/>
        </authorList>
    </citation>
    <scope>NUCLEOTIDE SEQUENCE</scope>
    <source>
        <strain evidence="1">CGMCC 1.14988</strain>
    </source>
</reference>
<dbReference type="OrthoDB" id="4870479at2"/>